<dbReference type="RefSeq" id="YP_010245889.1">
    <property type="nucleotide sequence ID" value="NC_060131.1"/>
</dbReference>
<keyword evidence="2" id="KW-1185">Reference proteome</keyword>
<evidence type="ECO:0008006" key="3">
    <source>
        <dbReference type="Google" id="ProtNLM"/>
    </source>
</evidence>
<protein>
    <recommendedName>
        <fullName evidence="3">Minor tail protein</fullName>
    </recommendedName>
</protein>
<organism evidence="1 2">
    <name type="scientific">Gordonia phage Neville</name>
    <dbReference type="NCBI Taxonomy" id="2301693"/>
    <lineage>
        <taxon>Viruses</taxon>
        <taxon>Duplodnaviria</taxon>
        <taxon>Heunggongvirae</taxon>
        <taxon>Uroviricota</taxon>
        <taxon>Caudoviricetes</taxon>
        <taxon>Deeyouvirinae</taxon>
        <taxon>Nevillevirus</taxon>
        <taxon>Nevillevirus neville</taxon>
    </lineage>
</organism>
<accession>A0A385E0Q7</accession>
<evidence type="ECO:0000313" key="1">
    <source>
        <dbReference type="EMBL" id="AXQ64405.1"/>
    </source>
</evidence>
<reference evidence="1 2" key="1">
    <citation type="submission" date="2018-07" db="EMBL/GenBank/DDBJ databases">
        <authorList>
            <person name="Bragdon E."/>
            <person name="Orellana H."/>
            <person name="Sterchele H."/>
            <person name="Molloy S.D."/>
            <person name="Garlena R.A."/>
            <person name="Russell D.A."/>
            <person name="Pope W.H."/>
            <person name="Jacobs-Sera D."/>
            <person name="Hatfull G.F."/>
        </authorList>
    </citation>
    <scope>NUCLEOTIDE SEQUENCE [LARGE SCALE GENOMIC DNA]</scope>
</reference>
<evidence type="ECO:0000313" key="2">
    <source>
        <dbReference type="Proteomes" id="UP000261731"/>
    </source>
</evidence>
<dbReference type="KEGG" id="vg:70080408"/>
<sequence>MPLKYWNGTAFADPSQCRVWNGSAFVAPQGVYEWSGGQFVKKWPSVTTPTFVQAVGVAGSNQTPTVNMTTSSGTKLIIGTTSNSYGGLGVTMDGGALTPLGTVTATRIHQFFVVDSTAGTHTFVVDGGGSWETMIVAEYSGVSAVGPYTSKVSSSQIATHTPDGSGTLAVALVAGVAASSTSPSYLGDVRFRQIGQGSNNQSIALIDSPTAPLGISASGSAMSVGCVWLS</sequence>
<gene>
    <name evidence="1" type="primary">33</name>
    <name evidence="1" type="ORF">SEA_NEVILLE_33</name>
</gene>
<dbReference type="GeneID" id="70080408"/>
<proteinExistence type="predicted"/>
<dbReference type="EMBL" id="MH651182">
    <property type="protein sequence ID" value="AXQ64405.1"/>
    <property type="molecule type" value="Genomic_DNA"/>
</dbReference>
<dbReference type="Proteomes" id="UP000261731">
    <property type="component" value="Segment"/>
</dbReference>
<name>A0A385E0Q7_9CAUD</name>